<gene>
    <name evidence="5" type="ORF">AVO45_01640</name>
</gene>
<keyword evidence="6" id="KW-1185">Reference proteome</keyword>
<evidence type="ECO:0000313" key="6">
    <source>
        <dbReference type="Proteomes" id="UP000053791"/>
    </source>
</evidence>
<dbReference type="Pfam" id="PF14525">
    <property type="entry name" value="AraC_binding_2"/>
    <property type="match status" value="1"/>
</dbReference>
<proteinExistence type="predicted"/>
<evidence type="ECO:0000256" key="1">
    <source>
        <dbReference type="ARBA" id="ARBA00023015"/>
    </source>
</evidence>
<keyword evidence="1" id="KW-0805">Transcription regulation</keyword>
<comment type="caution">
    <text evidence="5">The sequence shown here is derived from an EMBL/GenBank/DDBJ whole genome shotgun (WGS) entry which is preliminary data.</text>
</comment>
<dbReference type="InterPro" id="IPR020449">
    <property type="entry name" value="Tscrpt_reg_AraC-type_HTH"/>
</dbReference>
<dbReference type="GO" id="GO:0003700">
    <property type="term" value="F:DNA-binding transcription factor activity"/>
    <property type="evidence" value="ECO:0007669"/>
    <property type="project" value="InterPro"/>
</dbReference>
<evidence type="ECO:0000259" key="4">
    <source>
        <dbReference type="PROSITE" id="PS01124"/>
    </source>
</evidence>
<organism evidence="5 6">
    <name type="scientific">Ruegeria marisrubri</name>
    <dbReference type="NCBI Taxonomy" id="1685379"/>
    <lineage>
        <taxon>Bacteria</taxon>
        <taxon>Pseudomonadati</taxon>
        <taxon>Pseudomonadota</taxon>
        <taxon>Alphaproteobacteria</taxon>
        <taxon>Rhodobacterales</taxon>
        <taxon>Roseobacteraceae</taxon>
        <taxon>Ruegeria</taxon>
    </lineage>
</organism>
<keyword evidence="2" id="KW-0238">DNA-binding</keyword>
<feature type="domain" description="HTH araC/xylS-type" evidence="4">
    <location>
        <begin position="215"/>
        <end position="314"/>
    </location>
</feature>
<dbReference type="InterPro" id="IPR009057">
    <property type="entry name" value="Homeodomain-like_sf"/>
</dbReference>
<dbReference type="RefSeq" id="WP_068343843.1">
    <property type="nucleotide sequence ID" value="NZ_LQBQ01000001.1"/>
</dbReference>
<dbReference type="Gene3D" id="1.10.10.60">
    <property type="entry name" value="Homeodomain-like"/>
    <property type="match status" value="1"/>
</dbReference>
<dbReference type="Proteomes" id="UP000053791">
    <property type="component" value="Unassembled WGS sequence"/>
</dbReference>
<sequence length="322" mass="36792">MTAELRFSTAATEPQHRSSRWNAVICESYFPLELQFHDPMHFNGRLTRKSLGHVGMSRLTSDPVNYERRRSHIREAREEEYLVTLPRTSSVEFRQLGRDVRCDPGGFIIERGDEPYRFFYERPNDLFVLKVSRKALSERVRQPDRFCARVIDATTGTAGLFATMVNHAQSQIDTLSVASCETIGRQLLELLGLALNDAADAGDSGFSSVRAAHLTRVERFIRENLKNPELSPDLISEACGISKRYLHDLFKDVNGTVSQQIRDQRLIAARDRLEASRDLPISEVAYRFSFADQAQFSRLFKAKFGVTPSEFQRNPNCIQQRD</sequence>
<evidence type="ECO:0000256" key="3">
    <source>
        <dbReference type="ARBA" id="ARBA00023163"/>
    </source>
</evidence>
<evidence type="ECO:0000313" key="5">
    <source>
        <dbReference type="EMBL" id="KUJ85716.1"/>
    </source>
</evidence>
<dbReference type="PANTHER" id="PTHR46796">
    <property type="entry name" value="HTH-TYPE TRANSCRIPTIONAL ACTIVATOR RHAS-RELATED"/>
    <property type="match status" value="1"/>
</dbReference>
<dbReference type="STRING" id="1685379.AVO45_01640"/>
<dbReference type="PRINTS" id="PR00032">
    <property type="entry name" value="HTHARAC"/>
</dbReference>
<dbReference type="Pfam" id="PF12833">
    <property type="entry name" value="HTH_18"/>
    <property type="match status" value="1"/>
</dbReference>
<keyword evidence="3" id="KW-0804">Transcription</keyword>
<dbReference type="InterPro" id="IPR035418">
    <property type="entry name" value="AraC-bd_2"/>
</dbReference>
<dbReference type="PANTHER" id="PTHR46796:SF6">
    <property type="entry name" value="ARAC SUBFAMILY"/>
    <property type="match status" value="1"/>
</dbReference>
<evidence type="ECO:0000256" key="2">
    <source>
        <dbReference type="ARBA" id="ARBA00023125"/>
    </source>
</evidence>
<accession>A0A101CYI7</accession>
<name>A0A101CYI7_9RHOB</name>
<protein>
    <recommendedName>
        <fullName evidence="4">HTH araC/xylS-type domain-containing protein</fullName>
    </recommendedName>
</protein>
<dbReference type="PROSITE" id="PS01124">
    <property type="entry name" value="HTH_ARAC_FAMILY_2"/>
    <property type="match status" value="1"/>
</dbReference>
<reference evidence="5 6" key="1">
    <citation type="submission" date="2015-12" db="EMBL/GenBank/DDBJ databases">
        <authorList>
            <person name="Shamseldin A."/>
            <person name="Moawad H."/>
            <person name="Abd El-Rahim W.M."/>
            <person name="Sadowsky M.J."/>
        </authorList>
    </citation>
    <scope>NUCLEOTIDE SEQUENCE [LARGE SCALE GENOMIC DNA]</scope>
    <source>
        <strain evidence="5 6">ZGT118</strain>
    </source>
</reference>
<dbReference type="SUPFAM" id="SSF46689">
    <property type="entry name" value="Homeodomain-like"/>
    <property type="match status" value="1"/>
</dbReference>
<dbReference type="InterPro" id="IPR018060">
    <property type="entry name" value="HTH_AraC"/>
</dbReference>
<dbReference type="AlphaFoldDB" id="A0A101CYI7"/>
<dbReference type="OrthoDB" id="8004517at2"/>
<dbReference type="InterPro" id="IPR050204">
    <property type="entry name" value="AraC_XylS_family_regulators"/>
</dbReference>
<dbReference type="GO" id="GO:0043565">
    <property type="term" value="F:sequence-specific DNA binding"/>
    <property type="evidence" value="ECO:0007669"/>
    <property type="project" value="InterPro"/>
</dbReference>
<dbReference type="EMBL" id="LQBQ01000001">
    <property type="protein sequence ID" value="KUJ85716.1"/>
    <property type="molecule type" value="Genomic_DNA"/>
</dbReference>
<dbReference type="SMART" id="SM00342">
    <property type="entry name" value="HTH_ARAC"/>
    <property type="match status" value="1"/>
</dbReference>